<dbReference type="SUPFAM" id="SSF51197">
    <property type="entry name" value="Clavaminate synthase-like"/>
    <property type="match status" value="1"/>
</dbReference>
<evidence type="ECO:0000259" key="13">
    <source>
        <dbReference type="Pfam" id="PF08007"/>
    </source>
</evidence>
<keyword evidence="15" id="KW-1185">Reference proteome</keyword>
<dbReference type="PANTHER" id="PTHR13096:SF7">
    <property type="entry name" value="RIBOSOMAL OXYGENASE 2"/>
    <property type="match status" value="1"/>
</dbReference>
<evidence type="ECO:0000256" key="2">
    <source>
        <dbReference type="ARBA" id="ARBA00022517"/>
    </source>
</evidence>
<sequence>MRNLDDRSALQRLVKDPELFLAEVWGQRSAHYAGIIDRPLVQIADLDALFATSLLRVQHFRLVREGRSIPPSDYIRTPGSQGPPELVTGAATIFQQFTEGTPDTARITDLICSGATLIMQGMHRFLPTLGSFCESLTQELGHVCQANIYVTPPGEQGLTPHTDPHNAFVVQAFGSKQWLLRDGDSESELTVHPGDVLYLTKDTVHSARSTADHISGHITIGVRATSWNTLVKTHTAALIDELAGQIGAGDLPAGWPSTPERADQQLAQLLTRLSQMLATTETSQVMDQHLDTLRRRGNRAAVIGSIHSHTSPRSNHDDDMG</sequence>
<evidence type="ECO:0000256" key="6">
    <source>
        <dbReference type="ARBA" id="ARBA00034334"/>
    </source>
</evidence>
<evidence type="ECO:0000256" key="1">
    <source>
        <dbReference type="ARBA" id="ARBA00001954"/>
    </source>
</evidence>
<comment type="caution">
    <text evidence="14">The sequence shown here is derived from an EMBL/GenBank/DDBJ whole genome shotgun (WGS) entry which is preliminary data.</text>
</comment>
<evidence type="ECO:0000256" key="11">
    <source>
        <dbReference type="ARBA" id="ARBA00047687"/>
    </source>
</evidence>
<reference evidence="14 15" key="1">
    <citation type="submission" date="2020-05" db="EMBL/GenBank/DDBJ databases">
        <title>MicrobeNet Type strains.</title>
        <authorList>
            <person name="Nicholson A.C."/>
        </authorList>
    </citation>
    <scope>NUCLEOTIDE SEQUENCE [LARGE SCALE GENOMIC DNA]</scope>
    <source>
        <strain evidence="14 15">JCM 3224</strain>
    </source>
</reference>
<dbReference type="Pfam" id="PF08007">
    <property type="entry name" value="JmjC_2"/>
    <property type="match status" value="1"/>
</dbReference>
<dbReference type="InterPro" id="IPR039994">
    <property type="entry name" value="NO66-like"/>
</dbReference>
<dbReference type="GO" id="GO:0051864">
    <property type="term" value="F:histone H3K36 demethylase activity"/>
    <property type="evidence" value="ECO:0007669"/>
    <property type="project" value="TreeGrafter"/>
</dbReference>
<keyword evidence="2" id="KW-0690">Ribosome biogenesis</keyword>
<comment type="catalytic activity">
    <reaction evidence="11">
        <text>L-histidyl-[ribosomal protein uL15] + 2-oxoglutarate + O2 = (3S)-3-hydroxy-L-histidyl-[ribosomal protein uL15] + succinate + CO2</text>
        <dbReference type="Rhea" id="RHEA:54024"/>
        <dbReference type="Rhea" id="RHEA-COMP:13760"/>
        <dbReference type="Rhea" id="RHEA-COMP:13761"/>
        <dbReference type="ChEBI" id="CHEBI:15379"/>
        <dbReference type="ChEBI" id="CHEBI:16526"/>
        <dbReference type="ChEBI" id="CHEBI:16810"/>
        <dbReference type="ChEBI" id="CHEBI:29979"/>
        <dbReference type="ChEBI" id="CHEBI:30031"/>
        <dbReference type="ChEBI" id="CHEBI:138021"/>
    </reaction>
</comment>
<comment type="function">
    <text evidence="10">Oxygenase that can act as both a histone lysine demethylase and a ribosomal histidine hydroxylase. Is involved in the demethylation of trimethylated 'Lys-9' on histone H3 (H3K9me3), leading to an increase in ribosomal RNA expression. Also catalyzes the hydroxylation of 60S ribosomal protein L27a on 'His-39'. May play an important role in cell growth and survival. May be involved in ribosome biogenesis, most likely during the assembly process of pre-ribosomal particles.</text>
</comment>
<evidence type="ECO:0000256" key="9">
    <source>
        <dbReference type="ARBA" id="ARBA00034372"/>
    </source>
</evidence>
<dbReference type="PANTHER" id="PTHR13096">
    <property type="entry name" value="MINA53 MYC INDUCED NUCLEAR ANTIGEN"/>
    <property type="match status" value="1"/>
</dbReference>
<dbReference type="AlphaFoldDB" id="A0A849BUM6"/>
<evidence type="ECO:0000256" key="10">
    <source>
        <dbReference type="ARBA" id="ARBA00046256"/>
    </source>
</evidence>
<comment type="catalytic activity">
    <reaction evidence="12">
        <text>L-histidyl-[protein] + 2-oxoglutarate + O2 = (3S)-3-hydroxy-L-histidyl-[protein] + succinate + CO2</text>
        <dbReference type="Rhea" id="RHEA:54256"/>
        <dbReference type="Rhea" id="RHEA-COMP:9745"/>
        <dbReference type="Rhea" id="RHEA-COMP:13840"/>
        <dbReference type="ChEBI" id="CHEBI:15379"/>
        <dbReference type="ChEBI" id="CHEBI:16526"/>
        <dbReference type="ChEBI" id="CHEBI:16810"/>
        <dbReference type="ChEBI" id="CHEBI:29979"/>
        <dbReference type="ChEBI" id="CHEBI:30031"/>
        <dbReference type="ChEBI" id="CHEBI:138021"/>
        <dbReference type="EC" id="1.14.11.79"/>
    </reaction>
</comment>
<evidence type="ECO:0000256" key="3">
    <source>
        <dbReference type="ARBA" id="ARBA00022723"/>
    </source>
</evidence>
<dbReference type="GO" id="GO:0046872">
    <property type="term" value="F:metal ion binding"/>
    <property type="evidence" value="ECO:0007669"/>
    <property type="project" value="UniProtKB-KW"/>
</dbReference>
<name>A0A849BUM6_9NOCA</name>
<dbReference type="GO" id="GO:0032453">
    <property type="term" value="F:histone H3K4 demethylase activity"/>
    <property type="evidence" value="ECO:0007669"/>
    <property type="project" value="TreeGrafter"/>
</dbReference>
<evidence type="ECO:0000256" key="7">
    <source>
        <dbReference type="ARBA" id="ARBA00034359"/>
    </source>
</evidence>
<organism evidence="14 15">
    <name type="scientific">Nocardia uniformis</name>
    <dbReference type="NCBI Taxonomy" id="53432"/>
    <lineage>
        <taxon>Bacteria</taxon>
        <taxon>Bacillati</taxon>
        <taxon>Actinomycetota</taxon>
        <taxon>Actinomycetes</taxon>
        <taxon>Mycobacteriales</taxon>
        <taxon>Nocardiaceae</taxon>
        <taxon>Nocardia</taxon>
    </lineage>
</organism>
<accession>A0A849BUM6</accession>
<dbReference type="RefSeq" id="WP_169815037.1">
    <property type="nucleotide sequence ID" value="NZ_JABELX010000001.1"/>
</dbReference>
<proteinExistence type="inferred from homology"/>
<dbReference type="GO" id="GO:0042254">
    <property type="term" value="P:ribosome biogenesis"/>
    <property type="evidence" value="ECO:0007669"/>
    <property type="project" value="UniProtKB-KW"/>
</dbReference>
<evidence type="ECO:0000313" key="14">
    <source>
        <dbReference type="EMBL" id="NNH68748.1"/>
    </source>
</evidence>
<comment type="similarity">
    <text evidence="5">Belongs to the ROX family. MINA53 subfamily.</text>
</comment>
<evidence type="ECO:0000256" key="12">
    <source>
        <dbReference type="ARBA" id="ARBA00049465"/>
    </source>
</evidence>
<dbReference type="GO" id="GO:0036139">
    <property type="term" value="F:peptidyl-histidine dioxygenase activity"/>
    <property type="evidence" value="ECO:0007669"/>
    <property type="project" value="UniProtKB-EC"/>
</dbReference>
<evidence type="ECO:0000313" key="15">
    <source>
        <dbReference type="Proteomes" id="UP000586827"/>
    </source>
</evidence>
<keyword evidence="3" id="KW-0479">Metal-binding</keyword>
<dbReference type="InterPro" id="IPR003347">
    <property type="entry name" value="JmjC_dom"/>
</dbReference>
<comment type="cofactor">
    <cofactor evidence="1">
        <name>Fe(2+)</name>
        <dbReference type="ChEBI" id="CHEBI:29033"/>
    </cofactor>
</comment>
<protein>
    <recommendedName>
        <fullName evidence="6">Ribosomal oxygenase 2</fullName>
    </recommendedName>
    <alternativeName>
        <fullName evidence="7">Bifunctional lysine-specific demethylase and histidyl-hydroxylase MINA</fullName>
    </alternativeName>
    <alternativeName>
        <fullName evidence="8">Histone lysine demethylase MINA</fullName>
    </alternativeName>
    <alternativeName>
        <fullName evidence="9">MYC-induced nuclear antigen</fullName>
    </alternativeName>
</protein>
<dbReference type="Gene3D" id="2.60.120.650">
    <property type="entry name" value="Cupin"/>
    <property type="match status" value="1"/>
</dbReference>
<evidence type="ECO:0000256" key="4">
    <source>
        <dbReference type="ARBA" id="ARBA00023004"/>
    </source>
</evidence>
<keyword evidence="4" id="KW-0408">Iron</keyword>
<feature type="domain" description="JmjC" evidence="13">
    <location>
        <begin position="125"/>
        <end position="182"/>
    </location>
</feature>
<dbReference type="Proteomes" id="UP000586827">
    <property type="component" value="Unassembled WGS sequence"/>
</dbReference>
<evidence type="ECO:0000256" key="5">
    <source>
        <dbReference type="ARBA" id="ARBA00034314"/>
    </source>
</evidence>
<dbReference type="EMBL" id="JABELX010000001">
    <property type="protein sequence ID" value="NNH68748.1"/>
    <property type="molecule type" value="Genomic_DNA"/>
</dbReference>
<gene>
    <name evidence="14" type="ORF">HLB23_02445</name>
</gene>
<evidence type="ECO:0000256" key="8">
    <source>
        <dbReference type="ARBA" id="ARBA00034360"/>
    </source>
</evidence>